<evidence type="ECO:0000313" key="3">
    <source>
        <dbReference type="EMBL" id="CCG53793.1"/>
    </source>
</evidence>
<protein>
    <submittedName>
        <fullName evidence="3">Probable secreted M23/M37 family peptidase</fullName>
    </submittedName>
</protein>
<dbReference type="EMBL" id="HE774682">
    <property type="protein sequence ID" value="CCG53793.1"/>
    <property type="molecule type" value="Genomic_DNA"/>
</dbReference>
<dbReference type="PATRIC" id="fig|1094466.5.peg.1824"/>
<sequence length="585" mass="66400">MKIYGKTQFHIVNALDFCILAPKPYLMKKLLPFIILFASAIVFAQYPKDYFRSPLDIPINLSGTFGELRPNHFHSGIDIRTNNVEGLPVYAAADGYVSRIKVGIFGYGKAIYITHPNGYTSVYAHLSKYGSTIEEYIKKLQYKEKNYEVEAYFYPSIFPVKKGDIIAYTGNSGGSGGPHLHFEIRDTYSEKIINPMAFGMNKLIKDDKAPEVSSVMVYPMNDSTMVNKSNAPIALTLLKQPDGTYLSNKVFTNGKVGFAVNTYDLLTNIYNKNGVYKVQTFLNGSPHFGYEFDTFAFDESKHINYFIDFKKYKLLKQRFQKLFIKEPYSLSLVQNNKKTAGVHIKKNNSYNYKIEVSDFHGNKTIVNIPLEYKDEIITPKTVTGKYNIKAKNDYNFEFETSSVYFPPNLFYENCSINMEEKNGVLILDANYEAMQSSMTISFDVSKLSAEEQKKAFVAGVNGYQLEYNSSFKKGTTIAAKIKSFGKYKIALDTVPPRVYNPNFIEGSNISKLTTLSIFISDALSGIESFNAYINGEWVLMEYDYKTKKLTHTISDGKVKTGTNEFKLIVTDKLNNSTTFTSNFIY</sequence>
<dbReference type="InterPro" id="IPR050570">
    <property type="entry name" value="Cell_wall_metabolism_enzyme"/>
</dbReference>
<evidence type="ECO:0000256" key="1">
    <source>
        <dbReference type="SAM" id="Phobius"/>
    </source>
</evidence>
<evidence type="ECO:0000313" key="4">
    <source>
        <dbReference type="Proteomes" id="UP000007599"/>
    </source>
</evidence>
<keyword evidence="1" id="KW-1133">Transmembrane helix</keyword>
<keyword evidence="1" id="KW-0812">Transmembrane</keyword>
<gene>
    <name evidence="3" type="ordered locus">KQS_09295</name>
</gene>
<dbReference type="PANTHER" id="PTHR21666:SF270">
    <property type="entry name" value="MUREIN HYDROLASE ACTIVATOR ENVC"/>
    <property type="match status" value="1"/>
</dbReference>
<reference evidence="4" key="2">
    <citation type="submission" date="2012-03" db="EMBL/GenBank/DDBJ databases">
        <title>Complete genome sequence of Flavobacterium indicum GPTSA100-9T, isolated from warm spring water.</title>
        <authorList>
            <person name="Barbier P."/>
            <person name="Houel A."/>
            <person name="Loux V."/>
            <person name="Poulain J."/>
            <person name="Bernardet J.-F."/>
            <person name="Touchon M."/>
            <person name="Duchaud E."/>
        </authorList>
    </citation>
    <scope>NUCLEOTIDE SEQUENCE [LARGE SCALE GENOMIC DNA]</scope>
    <source>
        <strain evidence="4">DSM 17447 / CIP 109464 / GPTSA100-9</strain>
    </source>
</reference>
<dbReference type="Proteomes" id="UP000007599">
    <property type="component" value="Chromosome I"/>
</dbReference>
<dbReference type="InterPro" id="IPR011055">
    <property type="entry name" value="Dup_hybrid_motif"/>
</dbReference>
<dbReference type="PANTHER" id="PTHR21666">
    <property type="entry name" value="PEPTIDASE-RELATED"/>
    <property type="match status" value="1"/>
</dbReference>
<dbReference type="GO" id="GO:0004222">
    <property type="term" value="F:metalloendopeptidase activity"/>
    <property type="evidence" value="ECO:0007669"/>
    <property type="project" value="TreeGrafter"/>
</dbReference>
<reference evidence="3 4" key="1">
    <citation type="journal article" date="2012" name="J. Bacteriol.">
        <title>Complete Genome Sequence of Flavobacterium indicum GPSTA100-9T, Isolated from Warm Spring Water.</title>
        <authorList>
            <person name="Barbier P."/>
            <person name="Houel A."/>
            <person name="Loux V."/>
            <person name="Poulain J."/>
            <person name="Bernardet J.F."/>
            <person name="Touchon M."/>
            <person name="Duchaud E."/>
        </authorList>
    </citation>
    <scope>NUCLEOTIDE SEQUENCE [LARGE SCALE GENOMIC DNA]</scope>
    <source>
        <strain evidence="4">DSM 17447 / CIP 109464 / GPTSA100-9</strain>
    </source>
</reference>
<feature type="domain" description="M23ase beta-sheet core" evidence="2">
    <location>
        <begin position="73"/>
        <end position="138"/>
    </location>
</feature>
<dbReference type="HOGENOM" id="CLU_025250_0_0_10"/>
<name>H8XUL5_FLAIG</name>
<keyword evidence="4" id="KW-1185">Reference proteome</keyword>
<dbReference type="AlphaFoldDB" id="H8XUL5"/>
<dbReference type="InterPro" id="IPR016047">
    <property type="entry name" value="M23ase_b-sheet_dom"/>
</dbReference>
<evidence type="ECO:0000259" key="2">
    <source>
        <dbReference type="Pfam" id="PF01551"/>
    </source>
</evidence>
<keyword evidence="1" id="KW-0472">Membrane</keyword>
<accession>H8XUL5</accession>
<organism evidence="3 4">
    <name type="scientific">Flavobacterium indicum (strain DSM 17447 / CIP 109464 / GPTSA100-9)</name>
    <dbReference type="NCBI Taxonomy" id="1094466"/>
    <lineage>
        <taxon>Bacteria</taxon>
        <taxon>Pseudomonadati</taxon>
        <taxon>Bacteroidota</taxon>
        <taxon>Flavobacteriia</taxon>
        <taxon>Flavobacteriales</taxon>
        <taxon>Flavobacteriaceae</taxon>
        <taxon>Flavobacterium</taxon>
    </lineage>
</organism>
<proteinExistence type="predicted"/>
<dbReference type="Gene3D" id="2.70.70.10">
    <property type="entry name" value="Glucose Permease (Domain IIA)"/>
    <property type="match status" value="1"/>
</dbReference>
<dbReference type="STRING" id="1094466.KQS_09295"/>
<dbReference type="KEGG" id="fin:KQS_09295"/>
<dbReference type="CDD" id="cd12797">
    <property type="entry name" value="M23_peptidase"/>
    <property type="match status" value="1"/>
</dbReference>
<dbReference type="Pfam" id="PF01551">
    <property type="entry name" value="Peptidase_M23"/>
    <property type="match status" value="1"/>
</dbReference>
<feature type="transmembrane region" description="Helical" evidence="1">
    <location>
        <begin position="30"/>
        <end position="47"/>
    </location>
</feature>
<dbReference type="eggNOG" id="COG0739">
    <property type="taxonomic scope" value="Bacteria"/>
</dbReference>
<dbReference type="SUPFAM" id="SSF51261">
    <property type="entry name" value="Duplicated hybrid motif"/>
    <property type="match status" value="1"/>
</dbReference>